<evidence type="ECO:0000313" key="3">
    <source>
        <dbReference type="Proteomes" id="UP001596434"/>
    </source>
</evidence>
<dbReference type="Pfam" id="PF26401">
    <property type="entry name" value="DUF8099"/>
    <property type="match status" value="1"/>
</dbReference>
<feature type="region of interest" description="Disordered" evidence="1">
    <location>
        <begin position="1"/>
        <end position="22"/>
    </location>
</feature>
<gene>
    <name evidence="2" type="ORF">ACFQKE_09360</name>
</gene>
<name>A0ABD5ZYV3_9EURY</name>
<accession>A0ABD5ZYV3</accession>
<dbReference type="GeneID" id="96953856"/>
<keyword evidence="3" id="KW-1185">Reference proteome</keyword>
<protein>
    <submittedName>
        <fullName evidence="2">Uncharacterized protein</fullName>
    </submittedName>
</protein>
<dbReference type="InterPro" id="IPR058412">
    <property type="entry name" value="DUF8099"/>
</dbReference>
<dbReference type="AlphaFoldDB" id="A0ABD5ZYV3"/>
<dbReference type="Proteomes" id="UP001596434">
    <property type="component" value="Unassembled WGS sequence"/>
</dbReference>
<proteinExistence type="predicted"/>
<feature type="region of interest" description="Disordered" evidence="1">
    <location>
        <begin position="34"/>
        <end position="60"/>
    </location>
</feature>
<sequence>MASKRSIATRTAARTSSIQDSGISFTARANFKRFGTDGNVTDRGDRSRTLHHRSADGYGR</sequence>
<dbReference type="EMBL" id="JBHTAT010000001">
    <property type="protein sequence ID" value="MFC7255494.1"/>
    <property type="molecule type" value="Genomic_DNA"/>
</dbReference>
<feature type="compositionally biased region" description="Basic and acidic residues" evidence="1">
    <location>
        <begin position="40"/>
        <end position="60"/>
    </location>
</feature>
<comment type="caution">
    <text evidence="2">The sequence shown here is derived from an EMBL/GenBank/DDBJ whole genome shotgun (WGS) entry which is preliminary data.</text>
</comment>
<evidence type="ECO:0000313" key="2">
    <source>
        <dbReference type="EMBL" id="MFC7255494.1"/>
    </source>
</evidence>
<evidence type="ECO:0000256" key="1">
    <source>
        <dbReference type="SAM" id="MobiDB-lite"/>
    </source>
</evidence>
<organism evidence="2 3">
    <name type="scientific">Haloplanus litoreus</name>
    <dbReference type="NCBI Taxonomy" id="767515"/>
    <lineage>
        <taxon>Archaea</taxon>
        <taxon>Methanobacteriati</taxon>
        <taxon>Methanobacteriota</taxon>
        <taxon>Stenosarchaea group</taxon>
        <taxon>Halobacteria</taxon>
        <taxon>Halobacteriales</taxon>
        <taxon>Haloferacaceae</taxon>
        <taxon>Haloplanus</taxon>
    </lineage>
</organism>
<reference evidence="2 3" key="1">
    <citation type="journal article" date="2019" name="Int. J. Syst. Evol. Microbiol.">
        <title>The Global Catalogue of Microorganisms (GCM) 10K type strain sequencing project: providing services to taxonomists for standard genome sequencing and annotation.</title>
        <authorList>
            <consortium name="The Broad Institute Genomics Platform"/>
            <consortium name="The Broad Institute Genome Sequencing Center for Infectious Disease"/>
            <person name="Wu L."/>
            <person name="Ma J."/>
        </authorList>
    </citation>
    <scope>NUCLEOTIDE SEQUENCE [LARGE SCALE GENOMIC DNA]</scope>
    <source>
        <strain evidence="2 3">GX21</strain>
    </source>
</reference>
<dbReference type="RefSeq" id="WP_379703723.1">
    <property type="nucleotide sequence ID" value="NZ_JBHTAT010000001.1"/>
</dbReference>